<keyword evidence="1" id="KW-0489">Methyltransferase</keyword>
<proteinExistence type="predicted"/>
<organism evidence="1 2">
    <name type="scientific">Larkinella rosea</name>
    <dbReference type="NCBI Taxonomy" id="2025312"/>
    <lineage>
        <taxon>Bacteria</taxon>
        <taxon>Pseudomonadati</taxon>
        <taxon>Bacteroidota</taxon>
        <taxon>Cytophagia</taxon>
        <taxon>Cytophagales</taxon>
        <taxon>Spirosomataceae</taxon>
        <taxon>Larkinella</taxon>
    </lineage>
</organism>
<dbReference type="Gene3D" id="3.40.50.150">
    <property type="entry name" value="Vaccinia Virus protein VP39"/>
    <property type="match status" value="1"/>
</dbReference>
<keyword evidence="1" id="KW-0808">Transferase</keyword>
<comment type="caution">
    <text evidence="1">The sequence shown here is derived from an EMBL/GenBank/DDBJ whole genome shotgun (WGS) entry which is preliminary data.</text>
</comment>
<dbReference type="SUPFAM" id="SSF53335">
    <property type="entry name" value="S-adenosyl-L-methionine-dependent methyltransferases"/>
    <property type="match status" value="1"/>
</dbReference>
<dbReference type="GO" id="GO:0008168">
    <property type="term" value="F:methyltransferase activity"/>
    <property type="evidence" value="ECO:0007669"/>
    <property type="project" value="UniProtKB-KW"/>
</dbReference>
<dbReference type="Pfam" id="PF13489">
    <property type="entry name" value="Methyltransf_23"/>
    <property type="match status" value="1"/>
</dbReference>
<evidence type="ECO:0000313" key="2">
    <source>
        <dbReference type="Proteomes" id="UP000271925"/>
    </source>
</evidence>
<accession>A0A3P1BQB6</accession>
<dbReference type="GO" id="GO:0032259">
    <property type="term" value="P:methylation"/>
    <property type="evidence" value="ECO:0007669"/>
    <property type="project" value="UniProtKB-KW"/>
</dbReference>
<dbReference type="AlphaFoldDB" id="A0A3P1BQB6"/>
<dbReference type="EMBL" id="RQJO01000009">
    <property type="protein sequence ID" value="RRB02904.1"/>
    <property type="molecule type" value="Genomic_DNA"/>
</dbReference>
<dbReference type="Proteomes" id="UP000271925">
    <property type="component" value="Unassembled WGS sequence"/>
</dbReference>
<protein>
    <submittedName>
        <fullName evidence="1">Class I SAM-dependent methyltransferase</fullName>
    </submittedName>
</protein>
<gene>
    <name evidence="1" type="ORF">EHT25_16060</name>
</gene>
<dbReference type="CDD" id="cd02440">
    <property type="entry name" value="AdoMet_MTases"/>
    <property type="match status" value="1"/>
</dbReference>
<dbReference type="InterPro" id="IPR029063">
    <property type="entry name" value="SAM-dependent_MTases_sf"/>
</dbReference>
<name>A0A3P1BQB6_9BACT</name>
<sequence length="263" mass="30383">MFANGKTGRFFKLAPTNLTLTDRQFWLNYWESKEGLIFQVPDKYPFLPLIRQLVAAHPVQTSLELGGFPGHYSVWMKKRLNITATLLDYVVHPKILHELEKANDLPEGSVGVIETDLFQYTPQRGFDLVMSNGLIEHFDDTKAILEKHVESLNPGGLLLVTLPNFRGLNGWFQKTFDPENYAKHNIRSMDLELLRKTAGQLGLQNIQTYYDGRFMLWFERESEKPLLGRLLKKILWLPIKVFFKLVPLETKAFSPYIVLTATK</sequence>
<keyword evidence="2" id="KW-1185">Reference proteome</keyword>
<dbReference type="OrthoDB" id="1523195at2"/>
<evidence type="ECO:0000313" key="1">
    <source>
        <dbReference type="EMBL" id="RRB02904.1"/>
    </source>
</evidence>
<reference evidence="1 2" key="1">
    <citation type="submission" date="2018-11" db="EMBL/GenBank/DDBJ databases">
        <authorList>
            <person name="Zhou Z."/>
            <person name="Wang G."/>
        </authorList>
    </citation>
    <scope>NUCLEOTIDE SEQUENCE [LARGE SCALE GENOMIC DNA]</scope>
    <source>
        <strain evidence="1 2">KCTC52004</strain>
    </source>
</reference>